<evidence type="ECO:0000256" key="3">
    <source>
        <dbReference type="ARBA" id="ARBA00023163"/>
    </source>
</evidence>
<dbReference type="PANTHER" id="PTHR33204:SF37">
    <property type="entry name" value="HTH-TYPE TRANSCRIPTIONAL REGULATOR YODB"/>
    <property type="match status" value="1"/>
</dbReference>
<sequence>MSSTLGSRQEPKGNLRSVSLRPGTVFLADCPARLAIEIISSKWAVVTLFALSDGPVRHGELVELIGGVSRKVLTQTLRRLQDNGLVERHAYAEAPPRVEYSLTELGRTLEEPIRRLTDWARTNGETVLAFHEAAAERDASSAPSDGPADGLTTGPAV</sequence>
<evidence type="ECO:0000259" key="5">
    <source>
        <dbReference type="PROSITE" id="PS51118"/>
    </source>
</evidence>
<organism evidence="6 7">
    <name type="scientific">Streptomyces ortus</name>
    <dbReference type="NCBI Taxonomy" id="2867268"/>
    <lineage>
        <taxon>Bacteria</taxon>
        <taxon>Bacillati</taxon>
        <taxon>Actinomycetota</taxon>
        <taxon>Actinomycetes</taxon>
        <taxon>Kitasatosporales</taxon>
        <taxon>Streptomycetaceae</taxon>
        <taxon>Streptomyces</taxon>
    </lineage>
</organism>
<dbReference type="PROSITE" id="PS51118">
    <property type="entry name" value="HTH_HXLR"/>
    <property type="match status" value="1"/>
</dbReference>
<dbReference type="InterPro" id="IPR011991">
    <property type="entry name" value="ArsR-like_HTH"/>
</dbReference>
<reference evidence="6" key="1">
    <citation type="journal article" date="2022" name="bioRxiv">
        <title>Discovery and biosynthetic assessment of Streptomyces ortus sp nov. isolated from a deep-sea sponge.</title>
        <authorList>
            <person name="Williams S.E."/>
        </authorList>
    </citation>
    <scope>NUCLEOTIDE SEQUENCE</scope>
    <source>
        <strain evidence="6">A15ISP2-DRY2</strain>
    </source>
</reference>
<dbReference type="SUPFAM" id="SSF46785">
    <property type="entry name" value="Winged helix' DNA-binding domain"/>
    <property type="match status" value="1"/>
</dbReference>
<dbReference type="RefSeq" id="WP_267030997.1">
    <property type="nucleotide sequence ID" value="NZ_JAIFZO010000002.1"/>
</dbReference>
<keyword evidence="7" id="KW-1185">Reference proteome</keyword>
<protein>
    <submittedName>
        <fullName evidence="6">Helix-turn-helix transcriptional regulator</fullName>
    </submittedName>
</protein>
<dbReference type="Gene3D" id="1.10.10.10">
    <property type="entry name" value="Winged helix-like DNA-binding domain superfamily/Winged helix DNA-binding domain"/>
    <property type="match status" value="1"/>
</dbReference>
<dbReference type="InterPro" id="IPR036388">
    <property type="entry name" value="WH-like_DNA-bd_sf"/>
</dbReference>
<evidence type="ECO:0000256" key="1">
    <source>
        <dbReference type="ARBA" id="ARBA00023015"/>
    </source>
</evidence>
<dbReference type="Pfam" id="PF01638">
    <property type="entry name" value="HxlR"/>
    <property type="match status" value="1"/>
</dbReference>
<name>A0ABT3VGN9_9ACTN</name>
<dbReference type="PANTHER" id="PTHR33204">
    <property type="entry name" value="TRANSCRIPTIONAL REGULATOR, MARR FAMILY"/>
    <property type="match status" value="1"/>
</dbReference>
<evidence type="ECO:0000313" key="6">
    <source>
        <dbReference type="EMBL" id="MCX4238731.1"/>
    </source>
</evidence>
<evidence type="ECO:0000313" key="7">
    <source>
        <dbReference type="Proteomes" id="UP001165590"/>
    </source>
</evidence>
<keyword evidence="3" id="KW-0804">Transcription</keyword>
<evidence type="ECO:0000256" key="4">
    <source>
        <dbReference type="SAM" id="MobiDB-lite"/>
    </source>
</evidence>
<feature type="domain" description="HTH hxlR-type" evidence="5">
    <location>
        <begin position="30"/>
        <end position="128"/>
    </location>
</feature>
<comment type="caution">
    <text evidence="6">The sequence shown here is derived from an EMBL/GenBank/DDBJ whole genome shotgun (WGS) entry which is preliminary data.</text>
</comment>
<proteinExistence type="predicted"/>
<keyword evidence="2" id="KW-0238">DNA-binding</keyword>
<keyword evidence="1" id="KW-0805">Transcription regulation</keyword>
<accession>A0ABT3VGN9</accession>
<dbReference type="Proteomes" id="UP001165590">
    <property type="component" value="Unassembled WGS sequence"/>
</dbReference>
<gene>
    <name evidence="6" type="ORF">K3769_39345</name>
</gene>
<dbReference type="CDD" id="cd00090">
    <property type="entry name" value="HTH_ARSR"/>
    <property type="match status" value="1"/>
</dbReference>
<dbReference type="EMBL" id="JAIFZO010000002">
    <property type="protein sequence ID" value="MCX4238731.1"/>
    <property type="molecule type" value="Genomic_DNA"/>
</dbReference>
<dbReference type="InterPro" id="IPR036390">
    <property type="entry name" value="WH_DNA-bd_sf"/>
</dbReference>
<dbReference type="InterPro" id="IPR002577">
    <property type="entry name" value="HTH_HxlR"/>
</dbReference>
<feature type="region of interest" description="Disordered" evidence="4">
    <location>
        <begin position="134"/>
        <end position="157"/>
    </location>
</feature>
<evidence type="ECO:0000256" key="2">
    <source>
        <dbReference type="ARBA" id="ARBA00023125"/>
    </source>
</evidence>